<dbReference type="Pfam" id="PF05795">
    <property type="entry name" value="Plasmodium_Vir"/>
    <property type="match status" value="1"/>
</dbReference>
<dbReference type="InterPro" id="IPR008780">
    <property type="entry name" value="Plasmodium_Vir"/>
</dbReference>
<name>A0A1A8WSW6_PLAOA</name>
<sequence length="351" mass="40931">MGSDIGRFFPSEKNYKNLKENICYDSIFSHIENQRHRDISNWIDNLQRYLNVYIKSNESSWSDSVRPKRCSDMNYILDIIAEEFYNKRILNNNIKYMHELQTNSNSILNANRYLGCYRDFHNNIDEDRHLQKKFDDFCEDRSYIISVLNYIKEHEKCAEIISHFNNKRNKLIQELEEKGKTNHTSSIYRDKCKIETIKLDNKYINCNSELVPEDDLESEYTFEKLVLSIKKPSADVHVESAQRLGLEENLDGPSPGHAGGVTREISNDETQPSPNASIIGATSVGTLSLLLLLYKVTPIGTWLNSKLQSTNNMIPNHYEESENIMENNYYPLQMNSENDQFNMLYNNVGDF</sequence>
<organism evidence="1 2">
    <name type="scientific">Plasmodium ovale curtisi</name>
    <dbReference type="NCBI Taxonomy" id="864141"/>
    <lineage>
        <taxon>Eukaryota</taxon>
        <taxon>Sar</taxon>
        <taxon>Alveolata</taxon>
        <taxon>Apicomplexa</taxon>
        <taxon>Aconoidasida</taxon>
        <taxon>Haemosporida</taxon>
        <taxon>Plasmodiidae</taxon>
        <taxon>Plasmodium</taxon>
        <taxon>Plasmodium (Plasmodium)</taxon>
    </lineage>
</organism>
<dbReference type="AlphaFoldDB" id="A0A1A8WSW6"/>
<gene>
    <name evidence="1" type="ORF">POVCU2_0092020</name>
</gene>
<evidence type="ECO:0000313" key="2">
    <source>
        <dbReference type="Proteomes" id="UP000078560"/>
    </source>
</evidence>
<dbReference type="EMBL" id="FLQU01001922">
    <property type="protein sequence ID" value="SBS94947.1"/>
    <property type="molecule type" value="Genomic_DNA"/>
</dbReference>
<protein>
    <submittedName>
        <fullName evidence="1">PIR Superfamily Protein</fullName>
    </submittedName>
</protein>
<reference evidence="2" key="1">
    <citation type="submission" date="2016-05" db="EMBL/GenBank/DDBJ databases">
        <authorList>
            <person name="Naeem Raeece"/>
        </authorList>
    </citation>
    <scope>NUCLEOTIDE SEQUENCE [LARGE SCALE GENOMIC DNA]</scope>
</reference>
<dbReference type="Proteomes" id="UP000078560">
    <property type="component" value="Unassembled WGS sequence"/>
</dbReference>
<evidence type="ECO:0000313" key="1">
    <source>
        <dbReference type="EMBL" id="SBS94947.1"/>
    </source>
</evidence>
<accession>A0A1A8WSW6</accession>
<proteinExistence type="predicted"/>